<gene>
    <name evidence="2" type="ORF">PHSY_006402</name>
</gene>
<dbReference type="AlphaFoldDB" id="R9PC61"/>
<protein>
    <submittedName>
        <fullName evidence="2">Uncharacterized protein</fullName>
    </submittedName>
</protein>
<feature type="region of interest" description="Disordered" evidence="1">
    <location>
        <begin position="124"/>
        <end position="143"/>
    </location>
</feature>
<dbReference type="RefSeq" id="XP_012192394.1">
    <property type="nucleotide sequence ID" value="XM_012337004.1"/>
</dbReference>
<organism evidence="2 3">
    <name type="scientific">Pseudozyma hubeiensis (strain SY62)</name>
    <name type="common">Yeast</name>
    <dbReference type="NCBI Taxonomy" id="1305764"/>
    <lineage>
        <taxon>Eukaryota</taxon>
        <taxon>Fungi</taxon>
        <taxon>Dikarya</taxon>
        <taxon>Basidiomycota</taxon>
        <taxon>Ustilaginomycotina</taxon>
        <taxon>Ustilaginomycetes</taxon>
        <taxon>Ustilaginales</taxon>
        <taxon>Ustilaginaceae</taxon>
        <taxon>Pseudozyma</taxon>
    </lineage>
</organism>
<reference evidence="3" key="1">
    <citation type="journal article" date="2013" name="Genome Announc.">
        <title>Draft genome sequence of the basidiomycetous yeast-like fungus Pseudozyma hubeiensis SY62, which produces an abundant amount of the biosurfactant mannosylerythritol lipids.</title>
        <authorList>
            <person name="Konishi M."/>
            <person name="Hatada Y."/>
            <person name="Horiuchi J."/>
        </authorList>
    </citation>
    <scope>NUCLEOTIDE SEQUENCE [LARGE SCALE GENOMIC DNA]</scope>
    <source>
        <strain evidence="3">SY62</strain>
    </source>
</reference>
<evidence type="ECO:0000256" key="1">
    <source>
        <dbReference type="SAM" id="MobiDB-lite"/>
    </source>
</evidence>
<proteinExistence type="predicted"/>
<dbReference type="EMBL" id="DF238821">
    <property type="protein sequence ID" value="GAC98807.1"/>
    <property type="molecule type" value="Genomic_DNA"/>
</dbReference>
<dbReference type="HOGENOM" id="CLU_1489637_0_0_1"/>
<name>R9PC61_PSEHS</name>
<evidence type="ECO:0000313" key="3">
    <source>
        <dbReference type="Proteomes" id="UP000014071"/>
    </source>
</evidence>
<dbReference type="GeneID" id="24111673"/>
<sequence length="181" mass="20007">MCSPRSDDFQPPWVWCECRHGVWLRPRQESATTPVTVVSFSALSSDKRTRAPALCCSFQPDQRNKARRDRWQETVFVGLQKLNYFSNRTKGTIPLAKCCMSSVNSCTSSRSHSGRLSPSRLLSSPFVSDGPSRRRAASSNASAVRTANGRSEALLAALGCHAIVQSEAQSCAFRMVLLELH</sequence>
<evidence type="ECO:0000313" key="2">
    <source>
        <dbReference type="EMBL" id="GAC98807.1"/>
    </source>
</evidence>
<keyword evidence="3" id="KW-1185">Reference proteome</keyword>
<dbReference type="Proteomes" id="UP000014071">
    <property type="component" value="Unassembled WGS sequence"/>
</dbReference>
<accession>R9PC61</accession>